<dbReference type="PANTHER" id="PTHR43762">
    <property type="entry name" value="L-GULONOLACTONE OXIDASE"/>
    <property type="match status" value="1"/>
</dbReference>
<feature type="domain" description="FAD-binding PCMH-type" evidence="3">
    <location>
        <begin position="52"/>
        <end position="230"/>
    </location>
</feature>
<evidence type="ECO:0000259" key="3">
    <source>
        <dbReference type="PROSITE" id="PS51387"/>
    </source>
</evidence>
<protein>
    <submittedName>
        <fullName evidence="4">FAD/FMN-containing dehydrogenase</fullName>
    </submittedName>
</protein>
<organism evidence="4 5">
    <name type="scientific">Acinetobacter calcoaceticus</name>
    <dbReference type="NCBI Taxonomy" id="471"/>
    <lineage>
        <taxon>Bacteria</taxon>
        <taxon>Pseudomonadati</taxon>
        <taxon>Pseudomonadota</taxon>
        <taxon>Gammaproteobacteria</taxon>
        <taxon>Moraxellales</taxon>
        <taxon>Moraxellaceae</taxon>
        <taxon>Acinetobacter</taxon>
        <taxon>Acinetobacter calcoaceticus/baumannii complex</taxon>
    </lineage>
</organism>
<dbReference type="SUPFAM" id="SSF56176">
    <property type="entry name" value="FAD-binding/transporter-associated domain-like"/>
    <property type="match status" value="1"/>
</dbReference>
<dbReference type="InterPro" id="IPR016166">
    <property type="entry name" value="FAD-bd_PCMH"/>
</dbReference>
<proteinExistence type="predicted"/>
<dbReference type="InterPro" id="IPR016169">
    <property type="entry name" value="FAD-bd_PCMH_sub2"/>
</dbReference>
<dbReference type="Gene3D" id="3.30.465.10">
    <property type="match status" value="1"/>
</dbReference>
<dbReference type="AlphaFoldDB" id="A0A4V2R1M9"/>
<evidence type="ECO:0000313" key="5">
    <source>
        <dbReference type="Proteomes" id="UP000294963"/>
    </source>
</evidence>
<dbReference type="Pfam" id="PF01565">
    <property type="entry name" value="FAD_binding_4"/>
    <property type="match status" value="1"/>
</dbReference>
<dbReference type="SUPFAM" id="SSF55103">
    <property type="entry name" value="FAD-linked oxidases, C-terminal domain"/>
    <property type="match status" value="1"/>
</dbReference>
<evidence type="ECO:0000256" key="2">
    <source>
        <dbReference type="ARBA" id="ARBA00022827"/>
    </source>
</evidence>
<name>A0A4V2R1M9_ACICA</name>
<keyword evidence="1" id="KW-0285">Flavoprotein</keyword>
<dbReference type="Gene3D" id="3.30.43.10">
    <property type="entry name" value="Uridine Diphospho-n-acetylenolpyruvylglucosamine Reductase, domain 2"/>
    <property type="match status" value="1"/>
</dbReference>
<accession>A0A4V2R1M9</accession>
<comment type="caution">
    <text evidence="4">The sequence shown here is derived from an EMBL/GenBank/DDBJ whole genome shotgun (WGS) entry which is preliminary data.</text>
</comment>
<sequence>MARWKYKKHLLWGLLLVLLILISIPVFHLLKTKYRFQSHNQTTAKGYSNDASQLNATQVHQVIDVPADPIQIKKQLIELLQYAETHKIKVSIAGAQHSMGGHTLYPDGIVLNMLPYKHMQLDPNTNILSIGSGALWQDAIAYLDQYGKSVAVMQAFSNFTVGGSISVNGHGWQQNSPPLSSSVVSFTLLNAKGELIQCSRSENAELFKAVIGGYGLFGVILDVKLKVVDNVALGFKSIAMHPDDFAAQYQQHVSANPKVQFAYGRIRISNKHFFEQASLNYFEQTDQKPASLAAQKAGNQELKRVVFRSSVDSEYGKRLRWDLESTLNHVSPLTTFSRNEILDEHSSLIENQDPNSTDLLHEYFVPKAKLAQFIHDIRPILKDSKVDLLNITIREVNQDQDAMLNYAKTDVFGLVLLFNQGKTADQEREMQRITNLLFDATLKNQGSYYLPYRLHISREKMRLAYPQADAFFALKQKYDPAERFNNKFYQHYR</sequence>
<dbReference type="InterPro" id="IPR016167">
    <property type="entry name" value="FAD-bd_PCMH_sub1"/>
</dbReference>
<dbReference type="EMBL" id="SLVJ01000003">
    <property type="protein sequence ID" value="TCM69178.1"/>
    <property type="molecule type" value="Genomic_DNA"/>
</dbReference>
<keyword evidence="2" id="KW-0274">FAD</keyword>
<evidence type="ECO:0000313" key="4">
    <source>
        <dbReference type="EMBL" id="TCM69178.1"/>
    </source>
</evidence>
<reference evidence="4 5" key="1">
    <citation type="submission" date="2019-03" db="EMBL/GenBank/DDBJ databases">
        <title>Genomic analyses of the natural microbiome of Caenorhabditis elegans.</title>
        <authorList>
            <person name="Samuel B."/>
        </authorList>
    </citation>
    <scope>NUCLEOTIDE SEQUENCE [LARGE SCALE GENOMIC DNA]</scope>
    <source>
        <strain evidence="4 5">JUb89</strain>
    </source>
</reference>
<dbReference type="OrthoDB" id="9800184at2"/>
<evidence type="ECO:0000256" key="1">
    <source>
        <dbReference type="ARBA" id="ARBA00022630"/>
    </source>
</evidence>
<gene>
    <name evidence="4" type="ORF">EC844_103123</name>
</gene>
<dbReference type="InterPro" id="IPR016170">
    <property type="entry name" value="Cytok_DH_C_sf"/>
</dbReference>
<dbReference type="InterPro" id="IPR010031">
    <property type="entry name" value="FAD_lactone_oxidase-like"/>
</dbReference>
<dbReference type="PANTHER" id="PTHR43762:SF1">
    <property type="entry name" value="D-ARABINONO-1,4-LACTONE OXIDASE"/>
    <property type="match status" value="1"/>
</dbReference>
<dbReference type="GO" id="GO:0016899">
    <property type="term" value="F:oxidoreductase activity, acting on the CH-OH group of donors, oxygen as acceptor"/>
    <property type="evidence" value="ECO:0007669"/>
    <property type="project" value="InterPro"/>
</dbReference>
<dbReference type="GO" id="GO:0071949">
    <property type="term" value="F:FAD binding"/>
    <property type="evidence" value="ECO:0007669"/>
    <property type="project" value="InterPro"/>
</dbReference>
<dbReference type="InterPro" id="IPR016164">
    <property type="entry name" value="FAD-linked_Oxase-like_C"/>
</dbReference>
<dbReference type="PROSITE" id="PS51387">
    <property type="entry name" value="FAD_PCMH"/>
    <property type="match status" value="1"/>
</dbReference>
<dbReference type="Proteomes" id="UP000294963">
    <property type="component" value="Unassembled WGS sequence"/>
</dbReference>
<dbReference type="InterPro" id="IPR006094">
    <property type="entry name" value="Oxid_FAD_bind_N"/>
</dbReference>
<keyword evidence="5" id="KW-1185">Reference proteome</keyword>
<dbReference type="Gene3D" id="3.40.462.10">
    <property type="entry name" value="FAD-linked oxidases, C-terminal domain"/>
    <property type="match status" value="1"/>
</dbReference>
<dbReference type="InterPro" id="IPR036318">
    <property type="entry name" value="FAD-bd_PCMH-like_sf"/>
</dbReference>